<accession>A0A165JEV9</accession>
<sequence>MPAKRKQLASKMVATKRPRIAVLPVDTQLDVLQPSTAIVAQTQGNVEASQPTEMQDGTLDRPVDRVALGLDMAVAEQATGNVFLDDSHLSHGAVEGDHGVYTLSRPDAASPVSTPGKDIVVPESPLSIADSDLEDPPDLENIPVDLQKRILKMRKEADADKGTYYLTKLPLDLQFGRADGFFDMRNFLVGSRNNAIRIFVCGILISSDFWNSLSQPQRRISVVVKPLTNMDSIAASKIYNEYSQPPERTTRDSFVHIQASRWQTSYGAPKDSPGLPFKQVYLAPGSMRDRTPHSIDLLGAGDLVVVEMRLRSRRGDMGGRTVEFQLQTVTVLKRDARPVTSVINERSEDVDW</sequence>
<organism evidence="1 2">
    <name type="scientific">Calocera cornea HHB12733</name>
    <dbReference type="NCBI Taxonomy" id="1353952"/>
    <lineage>
        <taxon>Eukaryota</taxon>
        <taxon>Fungi</taxon>
        <taxon>Dikarya</taxon>
        <taxon>Basidiomycota</taxon>
        <taxon>Agaricomycotina</taxon>
        <taxon>Dacrymycetes</taxon>
        <taxon>Dacrymycetales</taxon>
        <taxon>Dacrymycetaceae</taxon>
        <taxon>Calocera</taxon>
    </lineage>
</organism>
<evidence type="ECO:0000313" key="1">
    <source>
        <dbReference type="EMBL" id="KZT61750.1"/>
    </source>
</evidence>
<dbReference type="EMBL" id="KV423921">
    <property type="protein sequence ID" value="KZT61750.1"/>
    <property type="molecule type" value="Genomic_DNA"/>
</dbReference>
<protein>
    <submittedName>
        <fullName evidence="1">Uncharacterized protein</fullName>
    </submittedName>
</protein>
<evidence type="ECO:0000313" key="2">
    <source>
        <dbReference type="Proteomes" id="UP000076842"/>
    </source>
</evidence>
<dbReference type="Proteomes" id="UP000076842">
    <property type="component" value="Unassembled WGS sequence"/>
</dbReference>
<dbReference type="OrthoDB" id="3066210at2759"/>
<proteinExistence type="predicted"/>
<dbReference type="InParanoid" id="A0A165JEV9"/>
<reference evidence="1 2" key="1">
    <citation type="journal article" date="2016" name="Mol. Biol. Evol.">
        <title>Comparative Genomics of Early-Diverging Mushroom-Forming Fungi Provides Insights into the Origins of Lignocellulose Decay Capabilities.</title>
        <authorList>
            <person name="Nagy L.G."/>
            <person name="Riley R."/>
            <person name="Tritt A."/>
            <person name="Adam C."/>
            <person name="Daum C."/>
            <person name="Floudas D."/>
            <person name="Sun H."/>
            <person name="Yadav J.S."/>
            <person name="Pangilinan J."/>
            <person name="Larsson K.H."/>
            <person name="Matsuura K."/>
            <person name="Barry K."/>
            <person name="Labutti K."/>
            <person name="Kuo R."/>
            <person name="Ohm R.A."/>
            <person name="Bhattacharya S.S."/>
            <person name="Shirouzu T."/>
            <person name="Yoshinaga Y."/>
            <person name="Martin F.M."/>
            <person name="Grigoriev I.V."/>
            <person name="Hibbett D.S."/>
        </authorList>
    </citation>
    <scope>NUCLEOTIDE SEQUENCE [LARGE SCALE GENOMIC DNA]</scope>
    <source>
        <strain evidence="1 2">HHB12733</strain>
    </source>
</reference>
<name>A0A165JEV9_9BASI</name>
<dbReference type="AlphaFoldDB" id="A0A165JEV9"/>
<gene>
    <name evidence="1" type="ORF">CALCODRAFT_506073</name>
</gene>
<keyword evidence="2" id="KW-1185">Reference proteome</keyword>